<dbReference type="InterPro" id="IPR001763">
    <property type="entry name" value="Rhodanese-like_dom"/>
</dbReference>
<protein>
    <recommendedName>
        <fullName evidence="1">Rhodanese domain-containing protein</fullName>
    </recommendedName>
</protein>
<dbReference type="EMBL" id="KN716235">
    <property type="protein sequence ID" value="KJH49427.1"/>
    <property type="molecule type" value="Genomic_DNA"/>
</dbReference>
<accession>A0A0D8XZX4</accession>
<dbReference type="STRING" id="29172.A0A0D8XZX4"/>
<dbReference type="Proteomes" id="UP000053766">
    <property type="component" value="Unassembled WGS sequence"/>
</dbReference>
<dbReference type="AlphaFoldDB" id="A0A0D8XZX4"/>
<dbReference type="OrthoDB" id="426001at2759"/>
<gene>
    <name evidence="2" type="ORF">DICVIV_04442</name>
</gene>
<dbReference type="SUPFAM" id="SSF52821">
    <property type="entry name" value="Rhodanese/Cell cycle control phosphatase"/>
    <property type="match status" value="1"/>
</dbReference>
<organism evidence="2 3">
    <name type="scientific">Dictyocaulus viviparus</name>
    <name type="common">Bovine lungworm</name>
    <dbReference type="NCBI Taxonomy" id="29172"/>
    <lineage>
        <taxon>Eukaryota</taxon>
        <taxon>Metazoa</taxon>
        <taxon>Ecdysozoa</taxon>
        <taxon>Nematoda</taxon>
        <taxon>Chromadorea</taxon>
        <taxon>Rhabditida</taxon>
        <taxon>Rhabditina</taxon>
        <taxon>Rhabditomorpha</taxon>
        <taxon>Strongyloidea</taxon>
        <taxon>Metastrongylidae</taxon>
        <taxon>Dictyocaulus</taxon>
    </lineage>
</organism>
<dbReference type="PROSITE" id="PS50206">
    <property type="entry name" value="RHODANESE_3"/>
    <property type="match status" value="1"/>
</dbReference>
<dbReference type="InterPro" id="IPR036873">
    <property type="entry name" value="Rhodanese-like_dom_sf"/>
</dbReference>
<sequence length="177" mass="20391">MAEISAASLAALVRNADATTLIVDCRCLAEFKRSHICRAMNPFYSKLLQRRLLEDKVDHIRLANQLRSNFFGGQLLNIMVDVVLYTDEQSEKSTGRFCSKRRITGGINDNNSVKIVRNLRDKLECTNIFGKIQILEDHFTEILRSMKKINKLFTNVLRGHQETFHSSTYIVYHLRNA</sequence>
<keyword evidence="3" id="KW-1185">Reference proteome</keyword>
<feature type="domain" description="Rhodanese" evidence="1">
    <location>
        <begin position="16"/>
        <end position="70"/>
    </location>
</feature>
<name>A0A0D8XZX4_DICVI</name>
<proteinExistence type="predicted"/>
<reference evidence="3" key="2">
    <citation type="journal article" date="2016" name="Sci. Rep.">
        <title>Dictyocaulus viviparus genome, variome and transcriptome elucidate lungworm biology and support future intervention.</title>
        <authorList>
            <person name="McNulty S.N."/>
            <person name="Strube C."/>
            <person name="Rosa B.A."/>
            <person name="Martin J.C."/>
            <person name="Tyagi R."/>
            <person name="Choi Y.J."/>
            <person name="Wang Q."/>
            <person name="Hallsworth Pepin K."/>
            <person name="Zhang X."/>
            <person name="Ozersky P."/>
            <person name="Wilson R.K."/>
            <person name="Sternberg P.W."/>
            <person name="Gasser R.B."/>
            <person name="Mitreva M."/>
        </authorList>
    </citation>
    <scope>NUCLEOTIDE SEQUENCE [LARGE SCALE GENOMIC DNA]</scope>
    <source>
        <strain evidence="3">HannoverDv2000</strain>
    </source>
</reference>
<evidence type="ECO:0000259" key="1">
    <source>
        <dbReference type="PROSITE" id="PS50206"/>
    </source>
</evidence>
<evidence type="ECO:0000313" key="2">
    <source>
        <dbReference type="EMBL" id="KJH49427.1"/>
    </source>
</evidence>
<reference evidence="2 3" key="1">
    <citation type="submission" date="2013-11" db="EMBL/GenBank/DDBJ databases">
        <title>Draft genome of the bovine lungworm Dictyocaulus viviparus.</title>
        <authorList>
            <person name="Mitreva M."/>
        </authorList>
    </citation>
    <scope>NUCLEOTIDE SEQUENCE [LARGE SCALE GENOMIC DNA]</scope>
    <source>
        <strain evidence="2 3">HannoverDv2000</strain>
    </source>
</reference>
<dbReference type="Gene3D" id="3.40.250.10">
    <property type="entry name" value="Rhodanese-like domain"/>
    <property type="match status" value="1"/>
</dbReference>
<evidence type="ECO:0000313" key="3">
    <source>
        <dbReference type="Proteomes" id="UP000053766"/>
    </source>
</evidence>